<feature type="non-terminal residue" evidence="2">
    <location>
        <position position="1"/>
    </location>
</feature>
<gene>
    <name evidence="2" type="ORF">Tci_922657</name>
</gene>
<proteinExistence type="predicted"/>
<comment type="caution">
    <text evidence="2">The sequence shown here is derived from an EMBL/GenBank/DDBJ whole genome shotgun (WGS) entry which is preliminary data.</text>
</comment>
<feature type="compositionally biased region" description="Basic and acidic residues" evidence="1">
    <location>
        <begin position="1"/>
        <end position="10"/>
    </location>
</feature>
<evidence type="ECO:0000256" key="1">
    <source>
        <dbReference type="SAM" id="MobiDB-lite"/>
    </source>
</evidence>
<feature type="region of interest" description="Disordered" evidence="1">
    <location>
        <begin position="44"/>
        <end position="83"/>
    </location>
</feature>
<name>A0A699WYP7_TANCI</name>
<evidence type="ECO:0000313" key="2">
    <source>
        <dbReference type="EMBL" id="GFD50688.1"/>
    </source>
</evidence>
<dbReference type="AlphaFoldDB" id="A0A699WYP7"/>
<feature type="non-terminal residue" evidence="2">
    <location>
        <position position="117"/>
    </location>
</feature>
<dbReference type="EMBL" id="BKCJ011760505">
    <property type="protein sequence ID" value="GFD50688.1"/>
    <property type="molecule type" value="Genomic_DNA"/>
</dbReference>
<organism evidence="2">
    <name type="scientific">Tanacetum cinerariifolium</name>
    <name type="common">Dalmatian daisy</name>
    <name type="synonym">Chrysanthemum cinerariifolium</name>
    <dbReference type="NCBI Taxonomy" id="118510"/>
    <lineage>
        <taxon>Eukaryota</taxon>
        <taxon>Viridiplantae</taxon>
        <taxon>Streptophyta</taxon>
        <taxon>Embryophyta</taxon>
        <taxon>Tracheophyta</taxon>
        <taxon>Spermatophyta</taxon>
        <taxon>Magnoliopsida</taxon>
        <taxon>eudicotyledons</taxon>
        <taxon>Gunneridae</taxon>
        <taxon>Pentapetalae</taxon>
        <taxon>asterids</taxon>
        <taxon>campanulids</taxon>
        <taxon>Asterales</taxon>
        <taxon>Asteraceae</taxon>
        <taxon>Asteroideae</taxon>
        <taxon>Anthemideae</taxon>
        <taxon>Anthemidinae</taxon>
        <taxon>Tanacetum</taxon>
    </lineage>
</organism>
<reference evidence="2" key="1">
    <citation type="journal article" date="2019" name="Sci. Rep.">
        <title>Draft genome of Tanacetum cinerariifolium, the natural source of mosquito coil.</title>
        <authorList>
            <person name="Yamashiro T."/>
            <person name="Shiraishi A."/>
            <person name="Satake H."/>
            <person name="Nakayama K."/>
        </authorList>
    </citation>
    <scope>NUCLEOTIDE SEQUENCE</scope>
</reference>
<accession>A0A699WYP7</accession>
<feature type="compositionally biased region" description="Basic and acidic residues" evidence="1">
    <location>
        <begin position="52"/>
        <end position="63"/>
    </location>
</feature>
<feature type="region of interest" description="Disordered" evidence="1">
    <location>
        <begin position="1"/>
        <end position="20"/>
    </location>
</feature>
<protein>
    <submittedName>
        <fullName evidence="2">Mechanosensitive ion channel protein 6-like</fullName>
    </submittedName>
</protein>
<sequence>SFNEVVEPHRRSNASARSSGIIGRSGEQVVVCSSNSQFKRNSTLMRMKTKSRLMDQQDIETKSSQKTPTSGLQGKGLADIEEDEFSSVEDMPDGYKKLKYNKWSLLQLTGLILIIGA</sequence>